<evidence type="ECO:0000313" key="3">
    <source>
        <dbReference type="Proteomes" id="UP000003027"/>
    </source>
</evidence>
<reference evidence="2" key="1">
    <citation type="submission" date="2008-12" db="EMBL/GenBank/DDBJ databases">
        <title>Annotation of the Yersinia mollaretii ATCC 43969 genome.</title>
        <authorList>
            <person name="Read T.D."/>
            <person name="Akmal A."/>
            <person name="Bishop-Lilly K."/>
            <person name="Chen P.E."/>
            <person name="Cook C."/>
            <person name="Kiley M.P."/>
            <person name="Lentz S."/>
            <person name="Mateczun A."/>
            <person name="Nagarajan N."/>
            <person name="Nolan N."/>
            <person name="Osborne B.I."/>
            <person name="Pop M."/>
            <person name="Sozhamannan S."/>
            <person name="Stewart A.C."/>
            <person name="Sulakvelidze A."/>
            <person name="Thomason B."/>
            <person name="Willner K."/>
            <person name="Zwick M.E."/>
        </authorList>
    </citation>
    <scope>NUCLEOTIDE SEQUENCE [LARGE SCALE GENOMIC DNA]</scope>
    <source>
        <strain evidence="2">ATCC 43969</strain>
    </source>
</reference>
<keyword evidence="3" id="KW-1185">Reference proteome</keyword>
<name>A0ABM9Y7B8_YERMW</name>
<dbReference type="GeneID" id="80426975"/>
<dbReference type="Proteomes" id="UP000003027">
    <property type="component" value="Unassembled WGS sequence"/>
</dbReference>
<dbReference type="RefSeq" id="WP_004876210.1">
    <property type="nucleotide sequence ID" value="NZ_AALD02000034.1"/>
</dbReference>
<evidence type="ECO:0008006" key="4">
    <source>
        <dbReference type="Google" id="ProtNLM"/>
    </source>
</evidence>
<gene>
    <name evidence="2" type="ORF">ymoll0001_19640</name>
</gene>
<proteinExistence type="predicted"/>
<organism evidence="2 3">
    <name type="scientific">Yersinia mollaretii (strain ATCC 43969 / DSM 18520 / CIP 103324 / CNY 7263 / WAIP 204)</name>
    <dbReference type="NCBI Taxonomy" id="349967"/>
    <lineage>
        <taxon>Bacteria</taxon>
        <taxon>Pseudomonadati</taxon>
        <taxon>Pseudomonadota</taxon>
        <taxon>Gammaproteobacteria</taxon>
        <taxon>Enterobacterales</taxon>
        <taxon>Yersiniaceae</taxon>
        <taxon>Yersinia</taxon>
    </lineage>
</organism>
<dbReference type="EMBL" id="AALD02000034">
    <property type="protein sequence ID" value="EEQ09604.1"/>
    <property type="molecule type" value="Genomic_DNA"/>
</dbReference>
<evidence type="ECO:0000256" key="1">
    <source>
        <dbReference type="SAM" id="MobiDB-lite"/>
    </source>
</evidence>
<protein>
    <recommendedName>
        <fullName evidence="4">Multidrug transporter</fullName>
    </recommendedName>
</protein>
<sequence>MTTRKVVRDAGTGQFVKPEEAKRRPKTTVTETIKVPPTKGKGKK</sequence>
<accession>A0ABM9Y7B8</accession>
<feature type="region of interest" description="Disordered" evidence="1">
    <location>
        <begin position="1"/>
        <end position="44"/>
    </location>
</feature>
<evidence type="ECO:0000313" key="2">
    <source>
        <dbReference type="EMBL" id="EEQ09604.1"/>
    </source>
</evidence>
<comment type="caution">
    <text evidence="2">The sequence shown here is derived from an EMBL/GenBank/DDBJ whole genome shotgun (WGS) entry which is preliminary data.</text>
</comment>